<evidence type="ECO:0000259" key="7">
    <source>
        <dbReference type="PROSITE" id="PS50994"/>
    </source>
</evidence>
<feature type="non-terminal residue" evidence="8">
    <location>
        <position position="104"/>
    </location>
</feature>
<dbReference type="EMBL" id="VZSD01004091">
    <property type="protein sequence ID" value="NWX70532.1"/>
    <property type="molecule type" value="Genomic_DNA"/>
</dbReference>
<dbReference type="GO" id="GO:0004519">
    <property type="term" value="F:endonuclease activity"/>
    <property type="evidence" value="ECO:0007669"/>
    <property type="project" value="UniProtKB-KW"/>
</dbReference>
<dbReference type="GO" id="GO:0016787">
    <property type="term" value="F:hydrolase activity"/>
    <property type="evidence" value="ECO:0007669"/>
    <property type="project" value="UniProtKB-KW"/>
</dbReference>
<evidence type="ECO:0000256" key="1">
    <source>
        <dbReference type="ARBA" id="ARBA00022679"/>
    </source>
</evidence>
<dbReference type="InterPro" id="IPR012337">
    <property type="entry name" value="RNaseH-like_sf"/>
</dbReference>
<feature type="domain" description="Integrase catalytic" evidence="7">
    <location>
        <begin position="1"/>
        <end position="104"/>
    </location>
</feature>
<evidence type="ECO:0000256" key="2">
    <source>
        <dbReference type="ARBA" id="ARBA00022695"/>
    </source>
</evidence>
<keyword evidence="1" id="KW-0808">Transferase</keyword>
<dbReference type="PROSITE" id="PS50994">
    <property type="entry name" value="INTEGRASE"/>
    <property type="match status" value="1"/>
</dbReference>
<dbReference type="InterPro" id="IPR001584">
    <property type="entry name" value="Integrase_cat-core"/>
</dbReference>
<evidence type="ECO:0000256" key="3">
    <source>
        <dbReference type="ARBA" id="ARBA00022722"/>
    </source>
</evidence>
<evidence type="ECO:0000313" key="8">
    <source>
        <dbReference type="EMBL" id="NWX70532.1"/>
    </source>
</evidence>
<accession>A0A7K6YG08</accession>
<dbReference type="Gene3D" id="3.30.420.10">
    <property type="entry name" value="Ribonuclease H-like superfamily/Ribonuclease H"/>
    <property type="match status" value="1"/>
</dbReference>
<gene>
    <name evidence="8" type="primary">Ervk25_1</name>
    <name evidence="8" type="ORF">ALCTOR_R15208</name>
</gene>
<dbReference type="InterPro" id="IPR036397">
    <property type="entry name" value="RNaseH_sf"/>
</dbReference>
<name>A0A7K6YG08_ALCTO</name>
<protein>
    <submittedName>
        <fullName evidence="8">POK25 protein</fullName>
    </submittedName>
</protein>
<dbReference type="Proteomes" id="UP000536033">
    <property type="component" value="Unassembled WGS sequence"/>
</dbReference>
<dbReference type="SUPFAM" id="SSF53098">
    <property type="entry name" value="Ribonuclease H-like"/>
    <property type="match status" value="1"/>
</dbReference>
<evidence type="ECO:0000313" key="9">
    <source>
        <dbReference type="Proteomes" id="UP000536033"/>
    </source>
</evidence>
<sequence>ALTPDELGQSDVTHIMEFGCLRYVHVSVDLFSHFVVATAHTGEKAYDVIRHWLQCIAVMGVPKTTKTDNGPAYVSAKVQVFLQTWGIKHVTGIPHSPTGQAIVE</sequence>
<evidence type="ECO:0000256" key="4">
    <source>
        <dbReference type="ARBA" id="ARBA00022759"/>
    </source>
</evidence>
<keyword evidence="9" id="KW-1185">Reference proteome</keyword>
<keyword evidence="2" id="KW-0548">Nucleotidyltransferase</keyword>
<organism evidence="8 9">
    <name type="scientific">Alca torda</name>
    <name type="common">Razorbill</name>
    <dbReference type="NCBI Taxonomy" id="28689"/>
    <lineage>
        <taxon>Eukaryota</taxon>
        <taxon>Metazoa</taxon>
        <taxon>Chordata</taxon>
        <taxon>Craniata</taxon>
        <taxon>Vertebrata</taxon>
        <taxon>Euteleostomi</taxon>
        <taxon>Archelosauria</taxon>
        <taxon>Archosauria</taxon>
        <taxon>Dinosauria</taxon>
        <taxon>Saurischia</taxon>
        <taxon>Theropoda</taxon>
        <taxon>Coelurosauria</taxon>
        <taxon>Aves</taxon>
        <taxon>Neognathae</taxon>
        <taxon>Neoaves</taxon>
        <taxon>Charadriiformes</taxon>
        <taxon>Alcidae</taxon>
        <taxon>Alca</taxon>
    </lineage>
</organism>
<dbReference type="PANTHER" id="PTHR41694:SF3">
    <property type="entry name" value="RNA-DIRECTED DNA POLYMERASE-RELATED"/>
    <property type="match status" value="1"/>
</dbReference>
<dbReference type="AlphaFoldDB" id="A0A7K6YG08"/>
<keyword evidence="4" id="KW-0255">Endonuclease</keyword>
<evidence type="ECO:0000256" key="6">
    <source>
        <dbReference type="ARBA" id="ARBA00022918"/>
    </source>
</evidence>
<keyword evidence="3" id="KW-0540">Nuclease</keyword>
<reference evidence="8 9" key="1">
    <citation type="submission" date="2019-09" db="EMBL/GenBank/DDBJ databases">
        <title>Bird 10,000 Genomes (B10K) Project - Family phase.</title>
        <authorList>
            <person name="Zhang G."/>
        </authorList>
    </citation>
    <scope>NUCLEOTIDE SEQUENCE [LARGE SCALE GENOMIC DNA]</scope>
    <source>
        <strain evidence="8">OUT-0003</strain>
        <tissue evidence="8">Muscle</tissue>
    </source>
</reference>
<proteinExistence type="predicted"/>
<evidence type="ECO:0000256" key="5">
    <source>
        <dbReference type="ARBA" id="ARBA00022801"/>
    </source>
</evidence>
<dbReference type="GO" id="GO:0035613">
    <property type="term" value="F:RNA stem-loop binding"/>
    <property type="evidence" value="ECO:0007669"/>
    <property type="project" value="TreeGrafter"/>
</dbReference>
<dbReference type="PANTHER" id="PTHR41694">
    <property type="entry name" value="ENDOGENOUS RETROVIRUS GROUP K MEMBER POL PROTEIN"/>
    <property type="match status" value="1"/>
</dbReference>
<dbReference type="GO" id="GO:0015074">
    <property type="term" value="P:DNA integration"/>
    <property type="evidence" value="ECO:0007669"/>
    <property type="project" value="InterPro"/>
</dbReference>
<keyword evidence="5" id="KW-0378">Hydrolase</keyword>
<dbReference type="GO" id="GO:0003964">
    <property type="term" value="F:RNA-directed DNA polymerase activity"/>
    <property type="evidence" value="ECO:0007669"/>
    <property type="project" value="UniProtKB-KW"/>
</dbReference>
<comment type="caution">
    <text evidence="8">The sequence shown here is derived from an EMBL/GenBank/DDBJ whole genome shotgun (WGS) entry which is preliminary data.</text>
</comment>
<feature type="non-terminal residue" evidence="8">
    <location>
        <position position="1"/>
    </location>
</feature>
<keyword evidence="6" id="KW-0695">RNA-directed DNA polymerase</keyword>
<dbReference type="Pfam" id="PF00665">
    <property type="entry name" value="rve"/>
    <property type="match status" value="1"/>
</dbReference>